<accession>A0ABV3DLF5</accession>
<keyword evidence="1" id="KW-0812">Transmembrane</keyword>
<comment type="caution">
    <text evidence="2">The sequence shown here is derived from an EMBL/GenBank/DDBJ whole genome shotgun (WGS) entry which is preliminary data.</text>
</comment>
<evidence type="ECO:0000313" key="3">
    <source>
        <dbReference type="Proteomes" id="UP001551482"/>
    </source>
</evidence>
<keyword evidence="1" id="KW-0472">Membrane</keyword>
<proteinExistence type="predicted"/>
<dbReference type="InterPro" id="IPR006311">
    <property type="entry name" value="TAT_signal"/>
</dbReference>
<dbReference type="PROSITE" id="PS51318">
    <property type="entry name" value="TAT"/>
    <property type="match status" value="1"/>
</dbReference>
<evidence type="ECO:0000256" key="1">
    <source>
        <dbReference type="SAM" id="Phobius"/>
    </source>
</evidence>
<sequence length="205" mass="20953">MTHEGAVPPTGRGAAGISRRSALLALAGLAAAVAAVIGAVALIGGLTEGGEPPPPRLPADAAGLARMDDAVDLAAVRRALDGRGEAGAYGRAGAARADVIVVVAADRRSGAAQDKLDRFYEELRASDARVAPAAVRRQDAGPLGGLLQCHPVEYPRQNLTLEMCVWADDSTVGSVLALAGADNVDSQDELARTTRDMRAAVTNAR</sequence>
<evidence type="ECO:0000313" key="2">
    <source>
        <dbReference type="EMBL" id="MEU8136287.1"/>
    </source>
</evidence>
<gene>
    <name evidence="2" type="ORF">AB0C36_22600</name>
</gene>
<dbReference type="Proteomes" id="UP001551482">
    <property type="component" value="Unassembled WGS sequence"/>
</dbReference>
<dbReference type="EMBL" id="JBEZFP010000060">
    <property type="protein sequence ID" value="MEU8136287.1"/>
    <property type="molecule type" value="Genomic_DNA"/>
</dbReference>
<organism evidence="2 3">
    <name type="scientific">Streptodolium elevatio</name>
    <dbReference type="NCBI Taxonomy" id="3157996"/>
    <lineage>
        <taxon>Bacteria</taxon>
        <taxon>Bacillati</taxon>
        <taxon>Actinomycetota</taxon>
        <taxon>Actinomycetes</taxon>
        <taxon>Kitasatosporales</taxon>
        <taxon>Streptomycetaceae</taxon>
        <taxon>Streptodolium</taxon>
    </lineage>
</organism>
<keyword evidence="3" id="KW-1185">Reference proteome</keyword>
<protein>
    <submittedName>
        <fullName evidence="2">Uncharacterized protein</fullName>
    </submittedName>
</protein>
<keyword evidence="1" id="KW-1133">Transmembrane helix</keyword>
<feature type="transmembrane region" description="Helical" evidence="1">
    <location>
        <begin position="22"/>
        <end position="46"/>
    </location>
</feature>
<reference evidence="2 3" key="1">
    <citation type="submission" date="2024-06" db="EMBL/GenBank/DDBJ databases">
        <title>The Natural Products Discovery Center: Release of the First 8490 Sequenced Strains for Exploring Actinobacteria Biosynthetic Diversity.</title>
        <authorList>
            <person name="Kalkreuter E."/>
            <person name="Kautsar S.A."/>
            <person name="Yang D."/>
            <person name="Bader C.D."/>
            <person name="Teijaro C.N."/>
            <person name="Fluegel L."/>
            <person name="Davis C.M."/>
            <person name="Simpson J.R."/>
            <person name="Lauterbach L."/>
            <person name="Steele A.D."/>
            <person name="Gui C."/>
            <person name="Meng S."/>
            <person name="Li G."/>
            <person name="Viehrig K."/>
            <person name="Ye F."/>
            <person name="Su P."/>
            <person name="Kiefer A.F."/>
            <person name="Nichols A."/>
            <person name="Cepeda A.J."/>
            <person name="Yan W."/>
            <person name="Fan B."/>
            <person name="Jiang Y."/>
            <person name="Adhikari A."/>
            <person name="Zheng C.-J."/>
            <person name="Schuster L."/>
            <person name="Cowan T.M."/>
            <person name="Smanski M.J."/>
            <person name="Chevrette M.G."/>
            <person name="De Carvalho L.P.S."/>
            <person name="Shen B."/>
        </authorList>
    </citation>
    <scope>NUCLEOTIDE SEQUENCE [LARGE SCALE GENOMIC DNA]</scope>
    <source>
        <strain evidence="2 3">NPDC048946</strain>
    </source>
</reference>
<dbReference type="RefSeq" id="WP_358356685.1">
    <property type="nucleotide sequence ID" value="NZ_JBEZFP010000060.1"/>
</dbReference>
<name>A0ABV3DLF5_9ACTN</name>